<organism evidence="2 3">
    <name type="scientific">Mustela putorius furo</name>
    <name type="common">European domestic ferret</name>
    <name type="synonym">Mustela furo</name>
    <dbReference type="NCBI Taxonomy" id="9669"/>
    <lineage>
        <taxon>Eukaryota</taxon>
        <taxon>Metazoa</taxon>
        <taxon>Chordata</taxon>
        <taxon>Craniata</taxon>
        <taxon>Vertebrata</taxon>
        <taxon>Euteleostomi</taxon>
        <taxon>Mammalia</taxon>
        <taxon>Eutheria</taxon>
        <taxon>Laurasiatheria</taxon>
        <taxon>Carnivora</taxon>
        <taxon>Caniformia</taxon>
        <taxon>Musteloidea</taxon>
        <taxon>Mustelidae</taxon>
        <taxon>Mustelinae</taxon>
        <taxon>Mustela</taxon>
    </lineage>
</organism>
<name>A0A8U0V635_MUSPF</name>
<protein>
    <submittedName>
        <fullName evidence="3">Translation initiation factor IF-2-like</fullName>
    </submittedName>
</protein>
<dbReference type="Proteomes" id="UP000000715">
    <property type="component" value="Unplaced"/>
</dbReference>
<dbReference type="AlphaFoldDB" id="A0A8U0V635"/>
<feature type="compositionally biased region" description="Low complexity" evidence="1">
    <location>
        <begin position="177"/>
        <end position="187"/>
    </location>
</feature>
<dbReference type="GeneID" id="123393137"/>
<reference evidence="3" key="1">
    <citation type="submission" date="2025-08" db="UniProtKB">
        <authorList>
            <consortium name="RefSeq"/>
        </authorList>
    </citation>
    <scope>IDENTIFICATION</scope>
    <source>
        <tissue evidence="3">Brain</tissue>
    </source>
</reference>
<accession>A0A8U0V635</accession>
<sequence>MDCVGFSLPLPTGRSSSTQVPPAQLCSLGFHVPALPQPTLCDLVPVACTLWAASRGSLSALPARDRASLAAETLPHPSGLRGRGWGWALATARPPTLPPQPRVGGRIRAWFWAQPRRPLPRAHLPAPRPLPDALGEPGPRGSSSRSRIWGAAPARGEAWGARGPGPGPGPRRRTCERTGTAAAAQRSGGAGRRRPRRRAQTLVPPSPPGAGWPELGLSGHWRAPVPCHFPPVSDCVPGGMCVPAFGPVPAPEVTPAGSRLVPIIPLRIAPSLSPLMGWGGAPRVSPTARLRALQSTHTWSRRPWQQHAPTRWQLRCLTPTTFLYLTLLPPPEAAHG</sequence>
<keyword evidence="2" id="KW-1185">Reference proteome</keyword>
<proteinExistence type="predicted"/>
<evidence type="ECO:0000313" key="3">
    <source>
        <dbReference type="RefSeq" id="XP_044940153.1"/>
    </source>
</evidence>
<evidence type="ECO:0000313" key="2">
    <source>
        <dbReference type="Proteomes" id="UP000000715"/>
    </source>
</evidence>
<gene>
    <name evidence="3" type="primary">LOC123393137</name>
</gene>
<feature type="compositionally biased region" description="Low complexity" evidence="1">
    <location>
        <begin position="120"/>
        <end position="161"/>
    </location>
</feature>
<dbReference type="RefSeq" id="XP_044940153.1">
    <property type="nucleotide sequence ID" value="XM_045084218.1"/>
</dbReference>
<feature type="region of interest" description="Disordered" evidence="1">
    <location>
        <begin position="120"/>
        <end position="210"/>
    </location>
</feature>
<evidence type="ECO:0000256" key="1">
    <source>
        <dbReference type="SAM" id="MobiDB-lite"/>
    </source>
</evidence>